<dbReference type="InterPro" id="IPR013154">
    <property type="entry name" value="ADH-like_N"/>
</dbReference>
<dbReference type="CDD" id="cd08283">
    <property type="entry name" value="FDH_like_1"/>
    <property type="match status" value="1"/>
</dbReference>
<keyword evidence="10" id="KW-1185">Reference proteome</keyword>
<dbReference type="Pfam" id="PF08240">
    <property type="entry name" value="ADH_N"/>
    <property type="match status" value="1"/>
</dbReference>
<dbReference type="SUPFAM" id="SSF50129">
    <property type="entry name" value="GroES-like"/>
    <property type="match status" value="1"/>
</dbReference>
<evidence type="ECO:0000256" key="6">
    <source>
        <dbReference type="SAM" id="MobiDB-lite"/>
    </source>
</evidence>
<dbReference type="Gene3D" id="3.40.50.720">
    <property type="entry name" value="NAD(P)-binding Rossmann-like Domain"/>
    <property type="match status" value="1"/>
</dbReference>
<protein>
    <submittedName>
        <fullName evidence="9">Glutathione-dependent formaldehyde dehydrogenase</fullName>
    </submittedName>
</protein>
<keyword evidence="4" id="KW-0560">Oxidoreductase</keyword>
<comment type="cofactor">
    <cofactor evidence="1 5">
        <name>Zn(2+)</name>
        <dbReference type="ChEBI" id="CHEBI:29105"/>
    </cofactor>
</comment>
<dbReference type="Pfam" id="PF00107">
    <property type="entry name" value="ADH_zinc_N"/>
    <property type="match status" value="1"/>
</dbReference>
<reference evidence="9" key="2">
    <citation type="submission" date="2020-09" db="EMBL/GenBank/DDBJ databases">
        <authorList>
            <person name="Sun Q."/>
            <person name="Ohkuma M."/>
        </authorList>
    </citation>
    <scope>NUCLEOTIDE SEQUENCE</scope>
    <source>
        <strain evidence="9">JCM 4391</strain>
    </source>
</reference>
<dbReference type="GO" id="GO:0016491">
    <property type="term" value="F:oxidoreductase activity"/>
    <property type="evidence" value="ECO:0007669"/>
    <property type="project" value="UniProtKB-KW"/>
</dbReference>
<evidence type="ECO:0000259" key="7">
    <source>
        <dbReference type="Pfam" id="PF00107"/>
    </source>
</evidence>
<dbReference type="InterPro" id="IPR013149">
    <property type="entry name" value="ADH-like_C"/>
</dbReference>
<organism evidence="9 10">
    <name type="scientific">Streptomyces lavendofoliae</name>
    <dbReference type="NCBI Taxonomy" id="67314"/>
    <lineage>
        <taxon>Bacteria</taxon>
        <taxon>Bacillati</taxon>
        <taxon>Actinomycetota</taxon>
        <taxon>Actinomycetes</taxon>
        <taxon>Kitasatosporales</taxon>
        <taxon>Streptomycetaceae</taxon>
        <taxon>Streptomyces</taxon>
    </lineage>
</organism>
<accession>A0A918HZ04</accession>
<gene>
    <name evidence="9" type="ORF">GCM10010274_28640</name>
</gene>
<dbReference type="PANTHER" id="PTHR42813:SF2">
    <property type="entry name" value="DEHYDROGENASE, ZINC-CONTAINING, PUTATIVE (AFU_ORTHOLOGUE AFUA_2G02810)-RELATED"/>
    <property type="match status" value="1"/>
</dbReference>
<evidence type="ECO:0000313" key="9">
    <source>
        <dbReference type="EMBL" id="GGU39407.1"/>
    </source>
</evidence>
<evidence type="ECO:0000256" key="2">
    <source>
        <dbReference type="ARBA" id="ARBA00022723"/>
    </source>
</evidence>
<reference evidence="9" key="1">
    <citation type="journal article" date="2014" name="Int. J. Syst. Evol. Microbiol.">
        <title>Complete genome sequence of Corynebacterium casei LMG S-19264T (=DSM 44701T), isolated from a smear-ripened cheese.</title>
        <authorList>
            <consortium name="US DOE Joint Genome Institute (JGI-PGF)"/>
            <person name="Walter F."/>
            <person name="Albersmeier A."/>
            <person name="Kalinowski J."/>
            <person name="Ruckert C."/>
        </authorList>
    </citation>
    <scope>NUCLEOTIDE SEQUENCE</scope>
    <source>
        <strain evidence="9">JCM 4391</strain>
    </source>
</reference>
<evidence type="ECO:0000256" key="3">
    <source>
        <dbReference type="ARBA" id="ARBA00022833"/>
    </source>
</evidence>
<evidence type="ECO:0000256" key="5">
    <source>
        <dbReference type="RuleBase" id="RU361277"/>
    </source>
</evidence>
<dbReference type="AlphaFoldDB" id="A0A918HZ04"/>
<proteinExistence type="inferred from homology"/>
<comment type="caution">
    <text evidence="9">The sequence shown here is derived from an EMBL/GenBank/DDBJ whole genome shotgun (WGS) entry which is preliminary data.</text>
</comment>
<evidence type="ECO:0000256" key="4">
    <source>
        <dbReference type="ARBA" id="ARBA00023002"/>
    </source>
</evidence>
<dbReference type="PROSITE" id="PS00059">
    <property type="entry name" value="ADH_ZINC"/>
    <property type="match status" value="1"/>
</dbReference>
<evidence type="ECO:0000259" key="8">
    <source>
        <dbReference type="Pfam" id="PF08240"/>
    </source>
</evidence>
<dbReference type="SUPFAM" id="SSF51735">
    <property type="entry name" value="NAD(P)-binding Rossmann-fold domains"/>
    <property type="match status" value="1"/>
</dbReference>
<dbReference type="Proteomes" id="UP000636661">
    <property type="component" value="Unassembled WGS sequence"/>
</dbReference>
<evidence type="ECO:0000256" key="1">
    <source>
        <dbReference type="ARBA" id="ARBA00001947"/>
    </source>
</evidence>
<name>A0A918HZ04_9ACTN</name>
<dbReference type="EMBL" id="BMTP01000006">
    <property type="protein sequence ID" value="GGU39407.1"/>
    <property type="molecule type" value="Genomic_DNA"/>
</dbReference>
<dbReference type="InterPro" id="IPR011032">
    <property type="entry name" value="GroES-like_sf"/>
</dbReference>
<keyword evidence="2 5" id="KW-0479">Metal-binding</keyword>
<dbReference type="InterPro" id="IPR036291">
    <property type="entry name" value="NAD(P)-bd_dom_sf"/>
</dbReference>
<keyword evidence="3 5" id="KW-0862">Zinc</keyword>
<dbReference type="PANTHER" id="PTHR42813">
    <property type="entry name" value="ZINC-TYPE ALCOHOL DEHYDROGENASE-LIKE"/>
    <property type="match status" value="1"/>
</dbReference>
<dbReference type="Gene3D" id="3.90.180.10">
    <property type="entry name" value="Medium-chain alcohol dehydrogenases, catalytic domain"/>
    <property type="match status" value="1"/>
</dbReference>
<evidence type="ECO:0000313" key="10">
    <source>
        <dbReference type="Proteomes" id="UP000636661"/>
    </source>
</evidence>
<dbReference type="InterPro" id="IPR002328">
    <property type="entry name" value="ADH_Zn_CS"/>
</dbReference>
<feature type="domain" description="Alcohol dehydrogenase-like C-terminal" evidence="7">
    <location>
        <begin position="220"/>
        <end position="292"/>
    </location>
</feature>
<feature type="domain" description="Alcohol dehydrogenase-like N-terminal" evidence="8">
    <location>
        <begin position="56"/>
        <end position="177"/>
    </location>
</feature>
<dbReference type="GO" id="GO:0008270">
    <property type="term" value="F:zinc ion binding"/>
    <property type="evidence" value="ECO:0007669"/>
    <property type="project" value="InterPro"/>
</dbReference>
<comment type="similarity">
    <text evidence="5">Belongs to the zinc-containing alcohol dehydrogenase family.</text>
</comment>
<feature type="region of interest" description="Disordered" evidence="6">
    <location>
        <begin position="1"/>
        <end position="34"/>
    </location>
</feature>
<sequence length="427" mass="45745">MPRTLAESDSPARGTGTRAAPPQETGEGKRTMRAVTWQGKRDVRVETVPDPRIEEPTDAVIKVTSSGLCGSDLHLYEVLTPFMTPGDILGHEPMGIVEEVGAGVPHLKPGDRVVVPFQIACGHCWMCTSGLPTQCETTQVTEEGMGAALFGYTRLYGAVPGGQAEYLRVPQAQFGPIKVPEGPADDRFLYLSDVLPTAWQAVEYAAVPPGGSVAVLGLGPIGDMSCRIALHRGAAQVIGVDLVPERLQRARERGVEVFDLNAFDKQGELVDAIRERTAGRGPDAVIDAVGTEAHGSPVARTQQNAAGLLPKAWAARLHQKMGADRLAALYLAIDLVRRGGTISLSGVYGGAADPLPMLTLFDKQVQLRMGQANVRRWVDDILPLLTDDDPLGVDGFATHHVPLTDAPHAYKMFQQKQDGAVKVVMHP</sequence>